<feature type="binding site" evidence="6 7">
    <location>
        <position position="133"/>
    </location>
    <ligand>
        <name>S-adenosyl-L-methionine</name>
        <dbReference type="ChEBI" id="CHEBI:59789"/>
    </ligand>
</feature>
<dbReference type="GO" id="GO:0005737">
    <property type="term" value="C:cytoplasm"/>
    <property type="evidence" value="ECO:0007669"/>
    <property type="project" value="UniProtKB-SubCell"/>
</dbReference>
<dbReference type="InterPro" id="IPR029026">
    <property type="entry name" value="tRNA_m1G_MTases_N"/>
</dbReference>
<comment type="function">
    <text evidence="6">Could methylate the ribose at the nucleotide 34 wobble position in tRNA.</text>
</comment>
<dbReference type="SUPFAM" id="SSF75217">
    <property type="entry name" value="alpha/beta knot"/>
    <property type="match status" value="1"/>
</dbReference>
<evidence type="ECO:0000256" key="2">
    <source>
        <dbReference type="ARBA" id="ARBA00022603"/>
    </source>
</evidence>
<dbReference type="GO" id="GO:0141102">
    <property type="term" value="F:tRNA (5-carboxymethylaminomethyluridine(34)-2'-O)-methyltransferase activity"/>
    <property type="evidence" value="ECO:0007669"/>
    <property type="project" value="RHEA"/>
</dbReference>
<evidence type="ECO:0000256" key="6">
    <source>
        <dbReference type="HAMAP-Rule" id="MF_01885"/>
    </source>
</evidence>
<feature type="binding site" evidence="6 7">
    <location>
        <position position="112"/>
    </location>
    <ligand>
        <name>S-adenosyl-L-methionine</name>
        <dbReference type="ChEBI" id="CHEBI:59789"/>
    </ligand>
</feature>
<dbReference type="PIRSF" id="PIRSF029256">
    <property type="entry name" value="SpoU_TrmH_prd"/>
    <property type="match status" value="1"/>
</dbReference>
<dbReference type="GO" id="GO:0042802">
    <property type="term" value="F:identical protein binding"/>
    <property type="evidence" value="ECO:0007669"/>
    <property type="project" value="UniProtKB-ARBA"/>
</dbReference>
<dbReference type="PANTHER" id="PTHR42971:SF1">
    <property type="entry name" value="TRNA (CYTIDINE(34)-2'-O)-METHYLTRANSFERASE"/>
    <property type="match status" value="1"/>
</dbReference>
<comment type="catalytic activity">
    <reaction evidence="6">
        <text>5-carboxymethylaminomethyluridine(34) in tRNA(Leu) + S-adenosyl-L-methionine = 5-carboxymethylaminomethyl-2'-O-methyluridine(34) in tRNA(Leu) + S-adenosyl-L-homocysteine + H(+)</text>
        <dbReference type="Rhea" id="RHEA:43088"/>
        <dbReference type="Rhea" id="RHEA-COMP:10333"/>
        <dbReference type="Rhea" id="RHEA-COMP:10334"/>
        <dbReference type="ChEBI" id="CHEBI:15378"/>
        <dbReference type="ChEBI" id="CHEBI:57856"/>
        <dbReference type="ChEBI" id="CHEBI:59789"/>
        <dbReference type="ChEBI" id="CHEBI:74508"/>
        <dbReference type="ChEBI" id="CHEBI:74511"/>
        <dbReference type="EC" id="2.1.1.207"/>
    </reaction>
</comment>
<sequence>MNGELSEMTNHIVLFEPLMPANTGNIARTCAGTNTELHLIEPLGFSTDDKYLKRAGLDYWDKVKITYHKNLPAFMNSLGKNDELYLVSKFATRSYVQADYSDKTKNHYLLLGKETTGLPEPFMRANMEKCIRIPQNDKNIRALNLSNSAAIVIFEVLRQQNFPELEQTHFYENDKLK</sequence>
<keyword evidence="5 6" id="KW-0819">tRNA processing</keyword>
<dbReference type="InterPro" id="IPR001537">
    <property type="entry name" value="SpoU_MeTrfase"/>
</dbReference>
<dbReference type="GO" id="GO:0002130">
    <property type="term" value="P:wobble position ribose methylation"/>
    <property type="evidence" value="ECO:0007669"/>
    <property type="project" value="TreeGrafter"/>
</dbReference>
<dbReference type="InterPro" id="IPR029028">
    <property type="entry name" value="Alpha/beta_knot_MTases"/>
</dbReference>
<accession>A0A0R1MRJ7</accession>
<keyword evidence="3 6" id="KW-0808">Transferase</keyword>
<dbReference type="EC" id="2.1.1.207" evidence="6"/>
<evidence type="ECO:0000256" key="7">
    <source>
        <dbReference type="PIRSR" id="PIRSR029256-1"/>
    </source>
</evidence>
<keyword evidence="10" id="KW-1185">Reference proteome</keyword>
<comment type="caution">
    <text evidence="6">Lacks conserved residue(s) required for the propagation of feature annotation.</text>
</comment>
<comment type="caution">
    <text evidence="9">The sequence shown here is derived from an EMBL/GenBank/DDBJ whole genome shotgun (WGS) entry which is preliminary data.</text>
</comment>
<dbReference type="PANTHER" id="PTHR42971">
    <property type="entry name" value="TRNA (CYTIDINE(34)-2'-O)-METHYLTRANSFERASE"/>
    <property type="match status" value="1"/>
</dbReference>
<dbReference type="AlphaFoldDB" id="A0A0R1MRJ7"/>
<evidence type="ECO:0000256" key="5">
    <source>
        <dbReference type="ARBA" id="ARBA00022694"/>
    </source>
</evidence>
<dbReference type="GO" id="GO:0003723">
    <property type="term" value="F:RNA binding"/>
    <property type="evidence" value="ECO:0007669"/>
    <property type="project" value="InterPro"/>
</dbReference>
<keyword evidence="2 6" id="KW-0489">Methyltransferase</keyword>
<reference evidence="9 10" key="1">
    <citation type="journal article" date="2015" name="Genome Announc.">
        <title>Expanding the biotechnology potential of lactobacilli through comparative genomics of 213 strains and associated genera.</title>
        <authorList>
            <person name="Sun Z."/>
            <person name="Harris H.M."/>
            <person name="McCann A."/>
            <person name="Guo C."/>
            <person name="Argimon S."/>
            <person name="Zhang W."/>
            <person name="Yang X."/>
            <person name="Jeffery I.B."/>
            <person name="Cooney J.C."/>
            <person name="Kagawa T.F."/>
            <person name="Liu W."/>
            <person name="Song Y."/>
            <person name="Salvetti E."/>
            <person name="Wrobel A."/>
            <person name="Rasinkangas P."/>
            <person name="Parkhill J."/>
            <person name="Rea M.C."/>
            <person name="O'Sullivan O."/>
            <person name="Ritari J."/>
            <person name="Douillard F.P."/>
            <person name="Paul Ross R."/>
            <person name="Yang R."/>
            <person name="Briner A.E."/>
            <person name="Felis G.E."/>
            <person name="de Vos W.M."/>
            <person name="Barrangou R."/>
            <person name="Klaenhammer T.R."/>
            <person name="Caufield P.W."/>
            <person name="Cui Y."/>
            <person name="Zhang H."/>
            <person name="O'Toole P.W."/>
        </authorList>
    </citation>
    <scope>NUCLEOTIDE SEQUENCE [LARGE SCALE GENOMIC DNA]</scope>
    <source>
        <strain evidence="9 10">DSM 19519</strain>
    </source>
</reference>
<dbReference type="Gene3D" id="3.40.1280.10">
    <property type="match status" value="1"/>
</dbReference>
<comment type="catalytic activity">
    <reaction evidence="6">
        <text>cytidine(34) in tRNA + S-adenosyl-L-methionine = 2'-O-methylcytidine(34) in tRNA + S-adenosyl-L-homocysteine + H(+)</text>
        <dbReference type="Rhea" id="RHEA:43084"/>
        <dbReference type="Rhea" id="RHEA-COMP:10331"/>
        <dbReference type="Rhea" id="RHEA-COMP:10332"/>
        <dbReference type="ChEBI" id="CHEBI:15378"/>
        <dbReference type="ChEBI" id="CHEBI:57856"/>
        <dbReference type="ChEBI" id="CHEBI:59789"/>
        <dbReference type="ChEBI" id="CHEBI:74495"/>
        <dbReference type="ChEBI" id="CHEBI:82748"/>
        <dbReference type="EC" id="2.1.1.207"/>
    </reaction>
</comment>
<dbReference type="CDD" id="cd18094">
    <property type="entry name" value="SpoU-like_TrmL"/>
    <property type="match status" value="1"/>
</dbReference>
<dbReference type="Proteomes" id="UP000051448">
    <property type="component" value="Unassembled WGS sequence"/>
</dbReference>
<evidence type="ECO:0000313" key="9">
    <source>
        <dbReference type="EMBL" id="KRL07781.1"/>
    </source>
</evidence>
<protein>
    <recommendedName>
        <fullName evidence="6">Putative tRNA (cytidine(34)-2'-O)-methyltransferase</fullName>
        <ecNumber evidence="6">2.1.1.207</ecNumber>
    </recommendedName>
    <alternativeName>
        <fullName evidence="6">tRNA (cytidine/uridine-2'-O-)-methyltransferase</fullName>
    </alternativeName>
</protein>
<dbReference type="InterPro" id="IPR016914">
    <property type="entry name" value="TrmL"/>
</dbReference>
<comment type="subcellular location">
    <subcellularLocation>
        <location evidence="6">Cytoplasm</location>
    </subcellularLocation>
</comment>
<dbReference type="HAMAP" id="MF_01885">
    <property type="entry name" value="tRNA_methyltr_TrmL"/>
    <property type="match status" value="1"/>
</dbReference>
<dbReference type="Pfam" id="PF00588">
    <property type="entry name" value="SpoU_methylase"/>
    <property type="match status" value="1"/>
</dbReference>
<feature type="domain" description="tRNA/rRNA methyltransferase SpoU type" evidence="8">
    <location>
        <begin position="11"/>
        <end position="154"/>
    </location>
</feature>
<evidence type="ECO:0000313" key="10">
    <source>
        <dbReference type="Proteomes" id="UP000051448"/>
    </source>
</evidence>
<gene>
    <name evidence="9" type="ORF">FC92_GL001352</name>
</gene>
<organism evidence="9 10">
    <name type="scientific">Liquorilactobacillus hordei DSM 19519</name>
    <dbReference type="NCBI Taxonomy" id="1423759"/>
    <lineage>
        <taxon>Bacteria</taxon>
        <taxon>Bacillati</taxon>
        <taxon>Bacillota</taxon>
        <taxon>Bacilli</taxon>
        <taxon>Lactobacillales</taxon>
        <taxon>Lactobacillaceae</taxon>
        <taxon>Liquorilactobacillus</taxon>
    </lineage>
</organism>
<feature type="binding site" evidence="6 7">
    <location>
        <position position="87"/>
    </location>
    <ligand>
        <name>S-adenosyl-L-methionine</name>
        <dbReference type="ChEBI" id="CHEBI:59789"/>
    </ligand>
</feature>
<dbReference type="EMBL" id="AZDX01000004">
    <property type="protein sequence ID" value="KRL07781.1"/>
    <property type="molecule type" value="Genomic_DNA"/>
</dbReference>
<dbReference type="PATRIC" id="fig|1423759.3.peg.1421"/>
<evidence type="ECO:0000256" key="1">
    <source>
        <dbReference type="ARBA" id="ARBA00022490"/>
    </source>
</evidence>
<evidence type="ECO:0000259" key="8">
    <source>
        <dbReference type="Pfam" id="PF00588"/>
    </source>
</evidence>
<dbReference type="FunFam" id="3.40.1280.10:FF:000002">
    <property type="entry name" value="Peptidylprolyl isomerase"/>
    <property type="match status" value="1"/>
</dbReference>
<proteinExistence type="inferred from homology"/>
<evidence type="ECO:0000256" key="4">
    <source>
        <dbReference type="ARBA" id="ARBA00022691"/>
    </source>
</evidence>
<dbReference type="STRING" id="1423759.FC92_GL001352"/>
<dbReference type="GO" id="GO:0141098">
    <property type="term" value="F:tRNA (cytidine(34)-2'-O)-methyltransferase activity"/>
    <property type="evidence" value="ECO:0007669"/>
    <property type="project" value="RHEA"/>
</dbReference>
<name>A0A0R1MRJ7_9LACO</name>
<keyword evidence="1 6" id="KW-0963">Cytoplasm</keyword>
<comment type="similarity">
    <text evidence="6">Belongs to the class IV-like SAM-binding methyltransferase superfamily. RNA methyltransferase TrmH family. TrmL subfamily.</text>
</comment>
<keyword evidence="4 6" id="KW-0949">S-adenosyl-L-methionine</keyword>
<evidence type="ECO:0000256" key="3">
    <source>
        <dbReference type="ARBA" id="ARBA00022679"/>
    </source>
</evidence>